<gene>
    <name evidence="5" type="ORF">B4O97_05425</name>
</gene>
<sequence>MSRFAVPAVLLLVICSGTFIQAEAEEDYTVSLVTSGPGSEVYLWWGHITLLVEDHSLGRDYLYDFGVFSFETENFLSNFILGRLWYMSYRSSGEAGIRRTIQEDRRIRIQVLRFPPGNKLKLIRELERRVLPENREYLYEYYRDNCATRIRDLLDDAYDGELRRVSSARDAMTLRLQTRRFTGRNRFIEWLLMFLMSGNIDQEISGWEAMFLPSEIPGYMEKISFSDGKDADTQAVVSDRIVHLPEHERNIPEVPGNPLPVPLGAGILAAGFLIAGRFLRGKAGILVEVIFRLILVSGALLGSVLFFLSFFTDHAVTHGNWNLLLLNPLHWISIFVPYRPGKKNSPEQIRIRDFLLFLPWLVSIDASLIMIVTRFFGLPSQDVGQAIAFLLPLALGICGPWILRVLKPGRSLSIVS</sequence>
<keyword evidence="1" id="KW-0472">Membrane</keyword>
<keyword evidence="2" id="KW-0732">Signal</keyword>
<organism evidence="5 6">
    <name type="scientific">Marispirochaeta aestuarii</name>
    <dbReference type="NCBI Taxonomy" id="1963862"/>
    <lineage>
        <taxon>Bacteria</taxon>
        <taxon>Pseudomonadati</taxon>
        <taxon>Spirochaetota</taxon>
        <taxon>Spirochaetia</taxon>
        <taxon>Spirochaetales</taxon>
        <taxon>Spirochaetaceae</taxon>
        <taxon>Marispirochaeta</taxon>
    </lineage>
</organism>
<accession>A0A1Y1S023</accession>
<feature type="transmembrane region" description="Helical" evidence="1">
    <location>
        <begin position="259"/>
        <end position="279"/>
    </location>
</feature>
<evidence type="ECO:0000313" key="5">
    <source>
        <dbReference type="EMBL" id="ORC36515.1"/>
    </source>
</evidence>
<feature type="transmembrane region" description="Helical" evidence="1">
    <location>
        <begin position="323"/>
        <end position="341"/>
    </location>
</feature>
<dbReference type="Proteomes" id="UP000192343">
    <property type="component" value="Unassembled WGS sequence"/>
</dbReference>
<dbReference type="Pfam" id="PF25221">
    <property type="entry name" value="5TMH_Lnb"/>
    <property type="match status" value="1"/>
</dbReference>
<dbReference type="OrthoDB" id="5490204at2"/>
<comment type="caution">
    <text evidence="5">The sequence shown here is derived from an EMBL/GenBank/DDBJ whole genome shotgun (WGS) entry which is preliminary data.</text>
</comment>
<evidence type="ECO:0000256" key="2">
    <source>
        <dbReference type="SAM" id="SignalP"/>
    </source>
</evidence>
<keyword evidence="1" id="KW-0812">Transmembrane</keyword>
<feature type="domain" description="Lnb N-terminal periplasmic" evidence="3">
    <location>
        <begin position="28"/>
        <end position="165"/>
    </location>
</feature>
<evidence type="ECO:0000313" key="6">
    <source>
        <dbReference type="Proteomes" id="UP000192343"/>
    </source>
</evidence>
<dbReference type="Pfam" id="PF13387">
    <property type="entry name" value="Lnb_N"/>
    <property type="match status" value="1"/>
</dbReference>
<name>A0A1Y1S023_9SPIO</name>
<evidence type="ECO:0000259" key="4">
    <source>
        <dbReference type="Pfam" id="PF25221"/>
    </source>
</evidence>
<dbReference type="RefSeq" id="WP_083049008.1">
    <property type="nucleotide sequence ID" value="NZ_MWQY01000005.1"/>
</dbReference>
<feature type="transmembrane region" description="Helical" evidence="1">
    <location>
        <begin position="353"/>
        <end position="377"/>
    </location>
</feature>
<reference evidence="5 6" key="1">
    <citation type="submission" date="2017-03" db="EMBL/GenBank/DDBJ databases">
        <title>Draft Genome sequence of Marispirochaeta sp. strain JC444.</title>
        <authorList>
            <person name="Shivani Y."/>
            <person name="Subhash Y."/>
            <person name="Sasikala C."/>
            <person name="Ramana C."/>
        </authorList>
    </citation>
    <scope>NUCLEOTIDE SEQUENCE [LARGE SCALE GENOMIC DNA]</scope>
    <source>
        <strain evidence="5 6">JC444</strain>
    </source>
</reference>
<feature type="transmembrane region" description="Helical" evidence="1">
    <location>
        <begin position="383"/>
        <end position="403"/>
    </location>
</feature>
<feature type="transmembrane region" description="Helical" evidence="1">
    <location>
        <begin position="291"/>
        <end position="311"/>
    </location>
</feature>
<feature type="signal peptide" evidence="2">
    <location>
        <begin position="1"/>
        <end position="24"/>
    </location>
</feature>
<feature type="chain" id="PRO_5010994671" evidence="2">
    <location>
        <begin position="25"/>
        <end position="416"/>
    </location>
</feature>
<keyword evidence="1" id="KW-1133">Transmembrane helix</keyword>
<proteinExistence type="predicted"/>
<feature type="domain" description="Lnb-like transmembrane" evidence="4">
    <location>
        <begin position="280"/>
        <end position="336"/>
    </location>
</feature>
<dbReference type="InterPro" id="IPR025178">
    <property type="entry name" value="Lnb_N"/>
</dbReference>
<dbReference type="STRING" id="1963862.B4O97_05425"/>
<protein>
    <submittedName>
        <fullName evidence="5">Uncharacterized protein</fullName>
    </submittedName>
</protein>
<dbReference type="EMBL" id="MWQY01000005">
    <property type="protein sequence ID" value="ORC36515.1"/>
    <property type="molecule type" value="Genomic_DNA"/>
</dbReference>
<evidence type="ECO:0000256" key="1">
    <source>
        <dbReference type="SAM" id="Phobius"/>
    </source>
</evidence>
<evidence type="ECO:0000259" key="3">
    <source>
        <dbReference type="Pfam" id="PF13387"/>
    </source>
</evidence>
<dbReference type="InterPro" id="IPR057436">
    <property type="entry name" value="5TMH_Lnb"/>
</dbReference>
<dbReference type="AlphaFoldDB" id="A0A1Y1S023"/>
<keyword evidence="6" id="KW-1185">Reference proteome</keyword>